<dbReference type="GO" id="GO:0042597">
    <property type="term" value="C:periplasmic space"/>
    <property type="evidence" value="ECO:0007669"/>
    <property type="project" value="InterPro"/>
</dbReference>
<reference evidence="3 4" key="1">
    <citation type="journal article" date="2007" name="Appl. Environ. Microbiol.">
        <title>Rhizobial factors required for stem nodule maturation and maintenance in Sesbania rostrata-Azorhizobium caulinodans ORS571 symbiosis.</title>
        <authorList>
            <person name="Suzuki S."/>
            <person name="Aono T."/>
            <person name="Lee KB."/>
            <person name="Suzuki T."/>
            <person name="Liu CT."/>
            <person name="Miwa H."/>
            <person name="Wakao S."/>
            <person name="Iki T."/>
            <person name="Oyaizu H."/>
        </authorList>
    </citation>
    <scope>NUCLEOTIDE SEQUENCE [LARGE SCALE GENOMIC DNA]</scope>
    <source>
        <strain evidence="4">ATCC 43989 / DSM 5975 / JCM 20966 / LMG 6465 / NBRC 14845 / NCIMB 13405 / ORS 571</strain>
    </source>
</reference>
<dbReference type="Gene3D" id="3.40.190.100">
    <property type="entry name" value="Glycine betaine-binding periplasmic protein, domain 2"/>
    <property type="match status" value="1"/>
</dbReference>
<reference evidence="3 4" key="3">
    <citation type="journal article" date="2008" name="BMC Genomics">
        <title>The genome of the versatile nitrogen fixer Azorhizobium caulinodans ORS571.</title>
        <authorList>
            <person name="Lee KB."/>
            <person name="Backer P.D."/>
            <person name="Aono T."/>
            <person name="Liu CT."/>
            <person name="Suzuki S."/>
            <person name="Suzuki T."/>
            <person name="Kaneko T."/>
            <person name="Yamada M."/>
            <person name="Tabata S."/>
            <person name="Kupfer D.M."/>
            <person name="Najar F.Z."/>
            <person name="Wiley G.B."/>
            <person name="Roe B."/>
            <person name="Binnewies T.T."/>
            <person name="Ussery D.W."/>
            <person name="D'Haeze W."/>
            <person name="Herder J.D."/>
            <person name="Gevers D."/>
            <person name="Vereecke D."/>
            <person name="Holsters M."/>
            <person name="Oyaizu H."/>
        </authorList>
    </citation>
    <scope>NUCLEOTIDE SEQUENCE [LARGE SCALE GENOMIC DNA]</scope>
    <source>
        <strain evidence="4">ATCC 43989 / DSM 5975 / JCM 20966 / LMG 6465 / NBRC 14845 / NCIMB 13405 / ORS 571</strain>
    </source>
</reference>
<dbReference type="KEGG" id="azc:AZC_1185"/>
<dbReference type="GO" id="GO:0033265">
    <property type="term" value="F:choline binding"/>
    <property type="evidence" value="ECO:0007669"/>
    <property type="project" value="InterPro"/>
</dbReference>
<gene>
    <name evidence="3" type="ordered locus">AZC_1185</name>
</gene>
<reference evidence="3 4" key="4">
    <citation type="journal article" date="2009" name="Appl. Environ. Microbiol.">
        <title>Comparative genome-wide transcriptional profiling of Azorhizobium caulinodans ORS571 grown under free-living and symbiotic conditions.</title>
        <authorList>
            <person name="Tsukada S."/>
            <person name="Aono T."/>
            <person name="Akiba N."/>
            <person name="Lee KB."/>
            <person name="Liu CT."/>
            <person name="Toyazaki H."/>
            <person name="Oyaizu H."/>
        </authorList>
    </citation>
    <scope>NUCLEOTIDE SEQUENCE [LARGE SCALE GENOMIC DNA]</scope>
    <source>
        <strain evidence="4">ATCC 43989 / DSM 5975 / JCM 20966 / LMG 6465 / NBRC 14845 / NCIMB 13405 / ORS 571</strain>
    </source>
</reference>
<evidence type="ECO:0000313" key="4">
    <source>
        <dbReference type="Proteomes" id="UP000000270"/>
    </source>
</evidence>
<dbReference type="Proteomes" id="UP000000270">
    <property type="component" value="Chromosome"/>
</dbReference>
<organism evidence="3 4">
    <name type="scientific">Azorhizobium caulinodans (strain ATCC 43989 / DSM 5975 / JCM 20966 / LMG 6465 / NBRC 14845 / NCIMB 13405 / ORS 571)</name>
    <dbReference type="NCBI Taxonomy" id="438753"/>
    <lineage>
        <taxon>Bacteria</taxon>
        <taxon>Pseudomonadati</taxon>
        <taxon>Pseudomonadota</taxon>
        <taxon>Alphaproteobacteria</taxon>
        <taxon>Hyphomicrobiales</taxon>
        <taxon>Xanthobacteraceae</taxon>
        <taxon>Azorhizobium</taxon>
    </lineage>
</organism>
<dbReference type="InterPro" id="IPR017783">
    <property type="entry name" value="ABC_choline_sub-bd"/>
</dbReference>
<feature type="region of interest" description="Disordered" evidence="1">
    <location>
        <begin position="1"/>
        <end position="32"/>
    </location>
</feature>
<dbReference type="HOGENOM" id="CLU_008673_1_1_5"/>
<reference evidence="3 4" key="6">
    <citation type="journal article" date="2011" name="Appl. Environ. Microbiol.">
        <title>Involvement of the azorhizobial chromosome partition gene (parA) in the onset of bacteroid differentiation during Sesbania rostrata stem nodule development.</title>
        <authorList>
            <person name="Liu CT."/>
            <person name="Lee KB."/>
            <person name="Wang YS."/>
            <person name="Peng MH."/>
            <person name="Lee KT."/>
            <person name="Suzuki S."/>
            <person name="Suzuki T."/>
            <person name="Oyaizu H."/>
        </authorList>
    </citation>
    <scope>NUCLEOTIDE SEQUENCE [LARGE SCALE GENOMIC DNA]</scope>
    <source>
        <strain evidence="4">ATCC 43989 / DSM 5975 / JCM 20966 / LMG 6465 / NBRC 14845 / NCIMB 13405 / ORS 571</strain>
    </source>
</reference>
<reference evidence="3 4" key="5">
    <citation type="journal article" date="2010" name="Appl. Environ. Microbiol.">
        <title>phrR-like gene praR of Azorhizobium caulinodans ORS571 is essential for symbiosis with Sesbania rostrata and is involved in expression of reb genes.</title>
        <authorList>
            <person name="Akiba N."/>
            <person name="Aono T."/>
            <person name="Toyazaki H."/>
            <person name="Sato S."/>
            <person name="Oyaizu H."/>
        </authorList>
    </citation>
    <scope>NUCLEOTIDE SEQUENCE [LARGE SCALE GENOMIC DNA]</scope>
    <source>
        <strain evidence="4">ATCC 43989 / DSM 5975 / JCM 20966 / LMG 6465 / NBRC 14845 / NCIMB 13405 / ORS 571</strain>
    </source>
</reference>
<reference evidence="4" key="2">
    <citation type="submission" date="2007-04" db="EMBL/GenBank/DDBJ databases">
        <title>Complete genome sequence of the nitrogen-fixing bacterium Azorhizobium caulinodans ORS571.</title>
        <authorList>
            <person name="Lee K.B."/>
            <person name="Backer P.D."/>
            <person name="Aono T."/>
            <person name="Liu C.T."/>
            <person name="Suzuki S."/>
            <person name="Suzuki T."/>
            <person name="Kaneko T."/>
            <person name="Yamada M."/>
            <person name="Tabata S."/>
            <person name="Kupfer D.M."/>
            <person name="Najar F.Z."/>
            <person name="Wiley G.B."/>
            <person name="Roe B."/>
            <person name="Binnewies T."/>
            <person name="Ussery D."/>
            <person name="Vereecke D."/>
            <person name="Gevers D."/>
            <person name="Holsters M."/>
            <person name="Oyaizu H."/>
        </authorList>
    </citation>
    <scope>NUCLEOTIDE SEQUENCE [LARGE SCALE GENOMIC DNA]</scope>
    <source>
        <strain evidence="4">ATCC 43989 / DSM 5975 / JCM 20966 / LMG 6465 / NBRC 14845 / NCIMB 13405 / ORS 571</strain>
    </source>
</reference>
<dbReference type="GO" id="GO:0022857">
    <property type="term" value="F:transmembrane transporter activity"/>
    <property type="evidence" value="ECO:0007669"/>
    <property type="project" value="InterPro"/>
</dbReference>
<dbReference type="GO" id="GO:0015871">
    <property type="term" value="P:choline transport"/>
    <property type="evidence" value="ECO:0007669"/>
    <property type="project" value="InterPro"/>
</dbReference>
<dbReference type="STRING" id="438753.AZC_1185"/>
<evidence type="ECO:0000313" key="3">
    <source>
        <dbReference type="EMBL" id="BAF87183.1"/>
    </source>
</evidence>
<sequence length="362" mass="39094">MFVQWPTQRGPRKTAGAARPPPSFRVRGGRAMPAPGSRGLGMTGIHLFRTWTAAVAIGAALCGLAAPAARAADAAACKTVRFADVGWTDIAATTAITSALLKGLGYTPKTQVLAVPVTYTSMKNKDIDVFLGNWMPTMEADRKPYIDDKSVEVVGANLDGAKYTLAVPTYLYDSGLKTFADIAKFKDKLKGKIYGIEPGNDGNRLIMGMIKDNAFGLGKFEIVESSEQGMLSQVDRATKRKEPIVFLGWEPHPMNTKFSIKYLEGGDDVFGPNLGGATIYTNVRAGWMGECPNAATLIKNLKFTLPLENTVMGYILFDSMDADKAAEKWLKANPKAWEPWLQGVTTFDGKPGLAAVKASLKM</sequence>
<dbReference type="Pfam" id="PF04069">
    <property type="entry name" value="OpuAC"/>
    <property type="match status" value="1"/>
</dbReference>
<feature type="domain" description="ABC-type glycine betaine transport system substrate-binding" evidence="2">
    <location>
        <begin position="78"/>
        <end position="331"/>
    </location>
</feature>
<dbReference type="SUPFAM" id="SSF53850">
    <property type="entry name" value="Periplasmic binding protein-like II"/>
    <property type="match status" value="1"/>
</dbReference>
<dbReference type="eggNOG" id="COG2113">
    <property type="taxonomic scope" value="Bacteria"/>
</dbReference>
<dbReference type="CDD" id="cd13640">
    <property type="entry name" value="PBP2_ChoX"/>
    <property type="match status" value="1"/>
</dbReference>
<keyword evidence="4" id="KW-1185">Reference proteome</keyword>
<accession>A8HRG8</accession>
<proteinExistence type="predicted"/>
<dbReference type="Gene3D" id="3.40.190.10">
    <property type="entry name" value="Periplasmic binding protein-like II"/>
    <property type="match status" value="1"/>
</dbReference>
<protein>
    <submittedName>
        <fullName evidence="3">Glycine betaine/L-proline ABC transporter</fullName>
    </submittedName>
</protein>
<evidence type="ECO:0000256" key="1">
    <source>
        <dbReference type="SAM" id="MobiDB-lite"/>
    </source>
</evidence>
<dbReference type="AlphaFoldDB" id="A8HRG8"/>
<dbReference type="InterPro" id="IPR007210">
    <property type="entry name" value="ABC_Gly_betaine_transp_sub-bd"/>
</dbReference>
<name>A8HRG8_AZOC5</name>
<evidence type="ECO:0000259" key="2">
    <source>
        <dbReference type="Pfam" id="PF04069"/>
    </source>
</evidence>
<dbReference type="GO" id="GO:0043190">
    <property type="term" value="C:ATP-binding cassette (ABC) transporter complex"/>
    <property type="evidence" value="ECO:0007669"/>
    <property type="project" value="InterPro"/>
</dbReference>
<dbReference type="NCBIfam" id="TIGR03414">
    <property type="entry name" value="ABC_choline_bnd"/>
    <property type="match status" value="1"/>
</dbReference>
<dbReference type="EMBL" id="AP009384">
    <property type="protein sequence ID" value="BAF87183.1"/>
    <property type="molecule type" value="Genomic_DNA"/>
</dbReference>